<comment type="caution">
    <text evidence="3">The sequence shown here is derived from an EMBL/GenBank/DDBJ whole genome shotgun (WGS) entry which is preliminary data.</text>
</comment>
<organism evidence="3 4">
    <name type="scientific">Tritrichomonas musculus</name>
    <dbReference type="NCBI Taxonomy" id="1915356"/>
    <lineage>
        <taxon>Eukaryota</taxon>
        <taxon>Metamonada</taxon>
        <taxon>Parabasalia</taxon>
        <taxon>Tritrichomonadida</taxon>
        <taxon>Tritrichomonadidae</taxon>
        <taxon>Tritrichomonas</taxon>
    </lineage>
</organism>
<feature type="coiled-coil region" evidence="1">
    <location>
        <begin position="607"/>
        <end position="634"/>
    </location>
</feature>
<feature type="coiled-coil region" evidence="1">
    <location>
        <begin position="226"/>
        <end position="260"/>
    </location>
</feature>
<accession>A0ABR2KL12</accession>
<dbReference type="EMBL" id="JAPFFF010000004">
    <property type="protein sequence ID" value="KAK8891820.1"/>
    <property type="molecule type" value="Genomic_DNA"/>
</dbReference>
<name>A0ABR2KL12_9EUKA</name>
<keyword evidence="1" id="KW-0175">Coiled coil</keyword>
<feature type="region of interest" description="Disordered" evidence="2">
    <location>
        <begin position="52"/>
        <end position="82"/>
    </location>
</feature>
<evidence type="ECO:0000256" key="2">
    <source>
        <dbReference type="SAM" id="MobiDB-lite"/>
    </source>
</evidence>
<protein>
    <submittedName>
        <fullName evidence="3">Uncharacterized protein</fullName>
    </submittedName>
</protein>
<feature type="region of interest" description="Disordered" evidence="2">
    <location>
        <begin position="1"/>
        <end position="26"/>
    </location>
</feature>
<dbReference type="Proteomes" id="UP001470230">
    <property type="component" value="Unassembled WGS sequence"/>
</dbReference>
<feature type="coiled-coil region" evidence="1">
    <location>
        <begin position="124"/>
        <end position="151"/>
    </location>
</feature>
<evidence type="ECO:0000313" key="3">
    <source>
        <dbReference type="EMBL" id="KAK8891820.1"/>
    </source>
</evidence>
<keyword evidence="4" id="KW-1185">Reference proteome</keyword>
<gene>
    <name evidence="3" type="ORF">M9Y10_029042</name>
</gene>
<reference evidence="3 4" key="1">
    <citation type="submission" date="2024-04" db="EMBL/GenBank/DDBJ databases">
        <title>Tritrichomonas musculus Genome.</title>
        <authorList>
            <person name="Alves-Ferreira E."/>
            <person name="Grigg M."/>
            <person name="Lorenzi H."/>
            <person name="Galac M."/>
        </authorList>
    </citation>
    <scope>NUCLEOTIDE SEQUENCE [LARGE SCALE GENOMIC DNA]</scope>
    <source>
        <strain evidence="3 4">EAF2021</strain>
    </source>
</reference>
<proteinExistence type="predicted"/>
<sequence length="675" mass="79343">MSTKDYNYYSNNNYQRPNPSEFRQSKNRYSSPINLFQQSNNKYNVSRNAQVNDHDYSSTSSGPLAASPDQSNNREFVLSPDIRNSPKRQDILYNEHNLIPRYKEFNTLNLDLSQDQDKKQFTQNDKLKNESLNLKNENSKLKKENSELLVNLEKNQDIIKEKEKNICSLNSKLNRIKDFNDKLKNAYTKTDNIIRSISKLIYSELELDVQDSSPKISPVKLIQQLITTKSDQIQTLSLENQNYKKELQNFRNILISKEKDLVIDPKDTELEIFQKVYFDKNAKLNSFSTAYTKLKSQMSLVKKENQDIKQLLIDKGVIQMENPNLNIADSINQIIVEKEQIEKELSPLSEKNKSLKKENNELRCKLLLQMESNITSIQNQYEKINQKLDDISSDTSYMRNKIPFINNIENEVLIGTNNNEISIEKKVLDELIDLFNIQKNENLIEENSENKYGLLIDKIKEMKSQNENFISQKISNDSDNSQFTAQKKVFDELIDLFDIQEDTSCINENSTNKYNLLIDKIMEMRNQNEILALQKIINDRNDEISIEKNTLDKLINILNIFNDSRFKEDDSESNYNLIITKIEELQNQIANENAGNYNNDQEIEELKRNLQHTIDDQAEKIIELNKQKEYLQQQKESSDELLRRHVKLIKTENDKQIRRLKYMQRMEIKELINQS</sequence>
<evidence type="ECO:0000256" key="1">
    <source>
        <dbReference type="SAM" id="Coils"/>
    </source>
</evidence>
<feature type="coiled-coil region" evidence="1">
    <location>
        <begin position="338"/>
        <end position="394"/>
    </location>
</feature>
<evidence type="ECO:0000313" key="4">
    <source>
        <dbReference type="Proteomes" id="UP001470230"/>
    </source>
</evidence>
<feature type="compositionally biased region" description="Polar residues" evidence="2">
    <location>
        <begin position="52"/>
        <end position="74"/>
    </location>
</feature>